<keyword evidence="2" id="KW-1185">Reference proteome</keyword>
<name>A0AAE9ZZE0_9BACT</name>
<dbReference type="GO" id="GO:0003676">
    <property type="term" value="F:nucleic acid binding"/>
    <property type="evidence" value="ECO:0007669"/>
    <property type="project" value="InterPro"/>
</dbReference>
<dbReference type="EMBL" id="CP119075">
    <property type="protein sequence ID" value="WED64183.1"/>
    <property type="molecule type" value="Genomic_DNA"/>
</dbReference>
<dbReference type="Proteomes" id="UP001218638">
    <property type="component" value="Chromosome"/>
</dbReference>
<gene>
    <name evidence="1" type="ORF">PXH66_17745</name>
</gene>
<dbReference type="KEGG" id="slom:PXH66_17745"/>
<protein>
    <submittedName>
        <fullName evidence="1">Uncharacterized protein</fullName>
    </submittedName>
</protein>
<proteinExistence type="predicted"/>
<organism evidence="1 2">
    <name type="scientific">Synoicihabitans lomoniglobus</name>
    <dbReference type="NCBI Taxonomy" id="2909285"/>
    <lineage>
        <taxon>Bacteria</taxon>
        <taxon>Pseudomonadati</taxon>
        <taxon>Verrucomicrobiota</taxon>
        <taxon>Opitutia</taxon>
        <taxon>Opitutales</taxon>
        <taxon>Opitutaceae</taxon>
        <taxon>Synoicihabitans</taxon>
    </lineage>
</organism>
<dbReference type="RefSeq" id="WP_330931153.1">
    <property type="nucleotide sequence ID" value="NZ_CP119075.1"/>
</dbReference>
<accession>A0AAE9ZZE0</accession>
<dbReference type="Gene3D" id="3.40.1350.10">
    <property type="match status" value="1"/>
</dbReference>
<evidence type="ECO:0000313" key="1">
    <source>
        <dbReference type="EMBL" id="WED64183.1"/>
    </source>
</evidence>
<evidence type="ECO:0000313" key="2">
    <source>
        <dbReference type="Proteomes" id="UP001218638"/>
    </source>
</evidence>
<reference evidence="1" key="1">
    <citation type="submission" date="2023-03" db="EMBL/GenBank/DDBJ databases">
        <title>Lomoglobus Profundus gen. nov., sp. nov., a novel member of the phylum Verrucomicrobia, isolated from deep-marine sediment of South China Sea.</title>
        <authorList>
            <person name="Ahmad T."/>
            <person name="Ishaq S.E."/>
            <person name="Wang F."/>
        </authorList>
    </citation>
    <scope>NUCLEOTIDE SEQUENCE</scope>
    <source>
        <strain evidence="1">LMO-M01</strain>
    </source>
</reference>
<dbReference type="AlphaFoldDB" id="A0AAE9ZZE0"/>
<sequence>MTKTFRHSAGFGKRMEHWIVGRMLKEGLDVYLPLVDDDAIDAVIRRLDGTFTTVQIKARSRTVVARNAGLFAAIPHELRDNYWFIFYSEGMDMTWIMTSQEFIAEAAQNKNGVNKGKRSIWFNGNRKNKESGEREDYCKPQFQQYVATDFSRLNAPYPAS</sequence>
<dbReference type="InterPro" id="IPR011856">
    <property type="entry name" value="tRNA_endonuc-like_dom_sf"/>
</dbReference>